<feature type="binding site" description="axial binding residue" evidence="6">
    <location>
        <position position="137"/>
    </location>
    <ligand>
        <name>heme c</name>
        <dbReference type="ChEBI" id="CHEBI:61717"/>
        <label>4</label>
    </ligand>
    <ligandPart>
        <name>Fe</name>
        <dbReference type="ChEBI" id="CHEBI:18248"/>
    </ligandPart>
</feature>
<feature type="binding site" description="axial binding residue" evidence="6">
    <location>
        <position position="59"/>
    </location>
    <ligand>
        <name>heme c</name>
        <dbReference type="ChEBI" id="CHEBI:61717"/>
        <label>1</label>
    </ligand>
    <ligandPart>
        <name>Fe</name>
        <dbReference type="ChEBI" id="CHEBI:18248"/>
    </ligandPart>
</feature>
<evidence type="ECO:0000256" key="3">
    <source>
        <dbReference type="ARBA" id="ARBA00022723"/>
    </source>
</evidence>
<feature type="binding site" description="covalent" evidence="6">
    <location>
        <position position="133"/>
    </location>
    <ligand>
        <name>heme c</name>
        <dbReference type="ChEBI" id="CHEBI:61717"/>
        <label>4</label>
    </ligand>
</feature>
<dbReference type="InterPro" id="IPR002322">
    <property type="entry name" value="Cyt_c_III"/>
</dbReference>
<evidence type="ECO:0000256" key="4">
    <source>
        <dbReference type="ARBA" id="ARBA00022982"/>
    </source>
</evidence>
<dbReference type="Proteomes" id="UP000886355">
    <property type="component" value="Unassembled WGS sequence"/>
</dbReference>
<name>A0A7C1ATW2_9BACT</name>
<keyword evidence="5 6" id="KW-0408">Iron</keyword>
<evidence type="ECO:0000256" key="1">
    <source>
        <dbReference type="ARBA" id="ARBA00022448"/>
    </source>
</evidence>
<organism evidence="8">
    <name type="scientific">Thermodesulforhabdus norvegica</name>
    <dbReference type="NCBI Taxonomy" id="39841"/>
    <lineage>
        <taxon>Bacteria</taxon>
        <taxon>Pseudomonadati</taxon>
        <taxon>Thermodesulfobacteriota</taxon>
        <taxon>Syntrophobacteria</taxon>
        <taxon>Syntrophobacterales</taxon>
        <taxon>Thermodesulforhabdaceae</taxon>
        <taxon>Thermodesulforhabdus</taxon>
    </lineage>
</organism>
<dbReference type="EMBL" id="DQZW01000062">
    <property type="protein sequence ID" value="HDL89519.1"/>
    <property type="molecule type" value="Genomic_DNA"/>
</dbReference>
<protein>
    <recommendedName>
        <fullName evidence="7">Class III cytochrome C domain-containing protein</fullName>
    </recommendedName>
</protein>
<feature type="domain" description="Class III cytochrome C" evidence="7">
    <location>
        <begin position="37"/>
        <end position="137"/>
    </location>
</feature>
<dbReference type="GO" id="GO:0020037">
    <property type="term" value="F:heme binding"/>
    <property type="evidence" value="ECO:0007669"/>
    <property type="project" value="InterPro"/>
</dbReference>
<evidence type="ECO:0000256" key="6">
    <source>
        <dbReference type="PIRSR" id="PIRSR602322-1"/>
    </source>
</evidence>
<reference evidence="8" key="1">
    <citation type="journal article" date="2020" name="mSystems">
        <title>Genome- and Community-Level Interaction Insights into Carbon Utilization and Element Cycling Functions of Hydrothermarchaeota in Hydrothermal Sediment.</title>
        <authorList>
            <person name="Zhou Z."/>
            <person name="Liu Y."/>
            <person name="Xu W."/>
            <person name="Pan J."/>
            <person name="Luo Z.H."/>
            <person name="Li M."/>
        </authorList>
    </citation>
    <scope>NUCLEOTIDE SEQUENCE [LARGE SCALE GENOMIC DNA]</scope>
    <source>
        <strain evidence="8">HyVt-19</strain>
    </source>
</reference>
<accession>A0A7C1ATW2</accession>
<dbReference type="CDD" id="cd08168">
    <property type="entry name" value="Cytochrom_C3"/>
    <property type="match status" value="1"/>
</dbReference>
<gene>
    <name evidence="8" type="ORF">ENG14_01275</name>
</gene>
<dbReference type="Pfam" id="PF02085">
    <property type="entry name" value="Cytochrom_CIII"/>
    <property type="match status" value="1"/>
</dbReference>
<comment type="cofactor">
    <cofactor evidence="6">
        <name>heme c</name>
        <dbReference type="ChEBI" id="CHEBI:61717"/>
    </cofactor>
    <text evidence="6">Binds 4 heme c groups covalently per monomer.</text>
</comment>
<dbReference type="Gene3D" id="3.90.10.10">
    <property type="entry name" value="Cytochrome C3"/>
    <property type="match status" value="1"/>
</dbReference>
<comment type="caution">
    <text evidence="8">The sequence shown here is derived from an EMBL/GenBank/DDBJ whole genome shotgun (WGS) entry which is preliminary data.</text>
</comment>
<dbReference type="GO" id="GO:0046872">
    <property type="term" value="F:metal ion binding"/>
    <property type="evidence" value="ECO:0007669"/>
    <property type="project" value="UniProtKB-KW"/>
</dbReference>
<dbReference type="PRINTS" id="PR00609">
    <property type="entry name" value="CYTOCHROMEC3"/>
</dbReference>
<feature type="binding site" description="axial binding residue" evidence="6">
    <location>
        <position position="84"/>
    </location>
    <ligand>
        <name>heme c</name>
        <dbReference type="ChEBI" id="CHEBI:61717"/>
        <label>1</label>
    </ligand>
    <ligandPart>
        <name>Fe</name>
        <dbReference type="ChEBI" id="CHEBI:18248"/>
    </ligandPart>
</feature>
<feature type="binding site" description="axial binding residue" evidence="6">
    <location>
        <position position="116"/>
    </location>
    <ligand>
        <name>heme c</name>
        <dbReference type="ChEBI" id="CHEBI:61717"/>
        <label>1</label>
    </ligand>
    <ligandPart>
        <name>Fe</name>
        <dbReference type="ChEBI" id="CHEBI:18248"/>
    </ligandPart>
</feature>
<dbReference type="SUPFAM" id="SSF48695">
    <property type="entry name" value="Multiheme cytochromes"/>
    <property type="match status" value="1"/>
</dbReference>
<feature type="binding site" description="axial binding residue" evidence="6">
    <location>
        <position position="113"/>
    </location>
    <ligand>
        <name>heme c</name>
        <dbReference type="ChEBI" id="CHEBI:61717"/>
        <label>1</label>
    </ligand>
    <ligandPart>
        <name>Fe</name>
        <dbReference type="ChEBI" id="CHEBI:18248"/>
    </ligandPart>
</feature>
<sequence length="145" mass="16660">MKKLVSVLVVFTVVLASWVIHVRAQEEVIIINSSLYKKHTMPLVKFNHQAHFDDYGIDCLDCHHIYKNGENVWEDGDETSCEVCHNEPTVKNEKRLPLPQQKLNLKLAFHNNCIGCHRKYNHENNTQAAPITCQGCHTIKEGNNQ</sequence>
<keyword evidence="3 6" id="KW-0479">Metal-binding</keyword>
<evidence type="ECO:0000313" key="8">
    <source>
        <dbReference type="EMBL" id="HDL89519.1"/>
    </source>
</evidence>
<keyword evidence="1" id="KW-0813">Transport</keyword>
<evidence type="ECO:0000259" key="7">
    <source>
        <dbReference type="Pfam" id="PF02085"/>
    </source>
</evidence>
<feature type="binding site" description="axial binding residue" evidence="6">
    <location>
        <position position="63"/>
    </location>
    <ligand>
        <name>heme c</name>
        <dbReference type="ChEBI" id="CHEBI:61717"/>
        <label>1</label>
    </ligand>
    <ligandPart>
        <name>Fe</name>
        <dbReference type="ChEBI" id="CHEBI:18248"/>
    </ligandPart>
</feature>
<keyword evidence="2 6" id="KW-0349">Heme</keyword>
<dbReference type="InterPro" id="IPR036280">
    <property type="entry name" value="Multihaem_cyt_sf"/>
</dbReference>
<feature type="binding site" description="covalent" evidence="6">
    <location>
        <position position="117"/>
    </location>
    <ligand>
        <name>heme c</name>
        <dbReference type="ChEBI" id="CHEBI:61717"/>
        <label>3</label>
    </ligand>
</feature>
<dbReference type="InterPro" id="IPR020942">
    <property type="entry name" value="Cyt_c_III_dom"/>
</dbReference>
<dbReference type="AlphaFoldDB" id="A0A7C1ATW2"/>
<feature type="binding site" description="covalent" evidence="6">
    <location>
        <position position="85"/>
    </location>
    <ligand>
        <name>heme c</name>
        <dbReference type="ChEBI" id="CHEBI:61717"/>
        <label>2</label>
    </ligand>
</feature>
<evidence type="ECO:0000256" key="2">
    <source>
        <dbReference type="ARBA" id="ARBA00022617"/>
    </source>
</evidence>
<feature type="binding site" description="axial binding residue" evidence="6">
    <location>
        <position position="51"/>
    </location>
    <ligand>
        <name>heme c</name>
        <dbReference type="ChEBI" id="CHEBI:61717"/>
        <label>1</label>
    </ligand>
    <ligandPart>
        <name>Fe</name>
        <dbReference type="ChEBI" id="CHEBI:18248"/>
    </ligandPart>
</feature>
<proteinExistence type="predicted"/>
<dbReference type="GO" id="GO:0009055">
    <property type="term" value="F:electron transfer activity"/>
    <property type="evidence" value="ECO:0007669"/>
    <property type="project" value="InterPro"/>
</dbReference>
<feature type="binding site" description="axial binding residue" evidence="6">
    <location>
        <position position="62"/>
    </location>
    <ligand>
        <name>heme c</name>
        <dbReference type="ChEBI" id="CHEBI:61717"/>
        <label>1</label>
    </ligand>
    <ligandPart>
        <name>Fe</name>
        <dbReference type="ChEBI" id="CHEBI:18248"/>
    </ligandPart>
</feature>
<keyword evidence="4" id="KW-0249">Electron transport</keyword>
<feature type="binding site" description="covalent" evidence="6">
    <location>
        <position position="64"/>
    </location>
    <ligand>
        <name>heme c</name>
        <dbReference type="ChEBI" id="CHEBI:61717"/>
        <label>1</label>
    </ligand>
</feature>
<evidence type="ECO:0000256" key="5">
    <source>
        <dbReference type="ARBA" id="ARBA00023004"/>
    </source>
</evidence>
<feature type="binding site" description="covalent" evidence="6">
    <location>
        <position position="136"/>
    </location>
    <ligand>
        <name>heme c</name>
        <dbReference type="ChEBI" id="CHEBI:61717"/>
        <label>4</label>
    </ligand>
</feature>
<feature type="binding site" description="axial binding residue" evidence="6">
    <location>
        <position position="48"/>
    </location>
    <ligand>
        <name>heme c</name>
        <dbReference type="ChEBI" id="CHEBI:61717"/>
        <label>1</label>
    </ligand>
    <ligandPart>
        <name>Fe</name>
        <dbReference type="ChEBI" id="CHEBI:18248"/>
    </ligandPart>
</feature>